<dbReference type="GeneID" id="70238800"/>
<gene>
    <name evidence="1" type="ORF">OGAPHI_006836</name>
</gene>
<organism evidence="1 2">
    <name type="scientific">Ogataea philodendri</name>
    <dbReference type="NCBI Taxonomy" id="1378263"/>
    <lineage>
        <taxon>Eukaryota</taxon>
        <taxon>Fungi</taxon>
        <taxon>Dikarya</taxon>
        <taxon>Ascomycota</taxon>
        <taxon>Saccharomycotina</taxon>
        <taxon>Pichiomycetes</taxon>
        <taxon>Pichiales</taxon>
        <taxon>Pichiaceae</taxon>
        <taxon>Ogataea</taxon>
    </lineage>
</organism>
<dbReference type="AlphaFoldDB" id="A0A9P8T0Q8"/>
<dbReference type="EMBL" id="JAEUBE010000487">
    <property type="protein sequence ID" value="KAH3661429.1"/>
    <property type="molecule type" value="Genomic_DNA"/>
</dbReference>
<evidence type="ECO:0000313" key="1">
    <source>
        <dbReference type="EMBL" id="KAH3661429.1"/>
    </source>
</evidence>
<dbReference type="RefSeq" id="XP_046058553.1">
    <property type="nucleotide sequence ID" value="XM_046208165.1"/>
</dbReference>
<protein>
    <submittedName>
        <fullName evidence="1">Uncharacterized protein</fullName>
    </submittedName>
</protein>
<sequence>MPTVLINRIVQSLGVACDSLVPNDHSTFFISHTTSEILTSNDVGKQKGQKSIAFLLLHSHNTLRVDWSHIQSLALGNRVNNHNRVDSTTNIPSLNSTVSVVRKLSVCNTNITVNGTQTVQSLSEFWRKSLVGQVATRKNGITSSSWWAFEHAKNRCSRGLWLCRLVGVELNRTTAFPGLSDSQIVLIVIDNHEFWWTLGWMRRPSMDVQRSKVTSYCKLLIKANVGKILVSKNQNSSLGCQQSKLVQPLR</sequence>
<name>A0A9P8T0Q8_9ASCO</name>
<evidence type="ECO:0000313" key="2">
    <source>
        <dbReference type="Proteomes" id="UP000769157"/>
    </source>
</evidence>
<comment type="caution">
    <text evidence="1">The sequence shown here is derived from an EMBL/GenBank/DDBJ whole genome shotgun (WGS) entry which is preliminary data.</text>
</comment>
<proteinExistence type="predicted"/>
<reference evidence="1" key="2">
    <citation type="submission" date="2021-01" db="EMBL/GenBank/DDBJ databases">
        <authorList>
            <person name="Schikora-Tamarit M.A."/>
        </authorList>
    </citation>
    <scope>NUCLEOTIDE SEQUENCE</scope>
    <source>
        <strain evidence="1">CBS6075</strain>
    </source>
</reference>
<keyword evidence="2" id="KW-1185">Reference proteome</keyword>
<reference evidence="1" key="1">
    <citation type="journal article" date="2021" name="Open Biol.">
        <title>Shared evolutionary footprints suggest mitochondrial oxidative damage underlies multiple complex I losses in fungi.</title>
        <authorList>
            <person name="Schikora-Tamarit M.A."/>
            <person name="Marcet-Houben M."/>
            <person name="Nosek J."/>
            <person name="Gabaldon T."/>
        </authorList>
    </citation>
    <scope>NUCLEOTIDE SEQUENCE</scope>
    <source>
        <strain evidence="1">CBS6075</strain>
    </source>
</reference>
<dbReference type="Proteomes" id="UP000769157">
    <property type="component" value="Unassembled WGS sequence"/>
</dbReference>
<accession>A0A9P8T0Q8</accession>